<dbReference type="SUPFAM" id="SSF53448">
    <property type="entry name" value="Nucleotide-diphospho-sugar transferases"/>
    <property type="match status" value="1"/>
</dbReference>
<dbReference type="Pfam" id="PF00535">
    <property type="entry name" value="Glycos_transf_2"/>
    <property type="match status" value="1"/>
</dbReference>
<comment type="caution">
    <text evidence="3">The sequence shown here is derived from an EMBL/GenBank/DDBJ whole genome shotgun (WGS) entry which is preliminary data.</text>
</comment>
<keyword evidence="1" id="KW-1133">Transmembrane helix</keyword>
<protein>
    <submittedName>
        <fullName evidence="3">Cellulose synthase/poly-beta-1,6-N-acetylglucosamine synthase-like glycosyltransferase</fullName>
    </submittedName>
</protein>
<dbReference type="RefSeq" id="WP_158274859.1">
    <property type="nucleotide sequence ID" value="NZ_QGGI01000012.1"/>
</dbReference>
<feature type="domain" description="Glycosyltransferase 2-like" evidence="2">
    <location>
        <begin position="10"/>
        <end position="139"/>
    </location>
</feature>
<dbReference type="Gene3D" id="3.90.550.10">
    <property type="entry name" value="Spore Coat Polysaccharide Biosynthesis Protein SpsA, Chain A"/>
    <property type="match status" value="1"/>
</dbReference>
<dbReference type="CDD" id="cd02525">
    <property type="entry name" value="Succinoglycan_BP_ExoA"/>
    <property type="match status" value="1"/>
</dbReference>
<reference evidence="3 4" key="1">
    <citation type="submission" date="2018-05" db="EMBL/GenBank/DDBJ databases">
        <title>Genomic Encyclopedia of Type Strains, Phase IV (KMG-IV): sequencing the most valuable type-strain genomes for metagenomic binning, comparative biology and taxonomic classification.</title>
        <authorList>
            <person name="Goeker M."/>
        </authorList>
    </citation>
    <scope>NUCLEOTIDE SEQUENCE [LARGE SCALE GENOMIC DNA]</scope>
    <source>
        <strain evidence="3 4">DSM 24906</strain>
    </source>
</reference>
<evidence type="ECO:0000259" key="2">
    <source>
        <dbReference type="Pfam" id="PF00535"/>
    </source>
</evidence>
<dbReference type="InterPro" id="IPR001173">
    <property type="entry name" value="Glyco_trans_2-like"/>
</dbReference>
<keyword evidence="1" id="KW-0812">Transmembrane</keyword>
<sequence length="326" mass="38242">MKFQDKFSISVIIVCRNEIDNIENSINSFFNQKRVPDEIIVVDGMSDDGTYEKIVDFKDKHKNIKIFQNEKIYTPFGLNIGIKNSKSDFVMIAGAHTIFDENYIEVCMNFLENNEKAEICGGIAKAYASEGILSKSFAKVYSSIFGVGGSKHRYSNKLQKVDTVAYGVYKRELFDKYGFFDERLIRNQDIELNYRFRENNVDIYLLPIENFYIVPKNLKCFLKKNFDNGFWNYITLKINKNGIGLRHFIPLFFLIYIFMLILFTILNIYLFKVILIFILFIYIIIDLFFSFEKNFISFLFNFIFYPMLHISYGLGTFMSIIKGGKV</sequence>
<dbReference type="EMBL" id="QGGI01000012">
    <property type="protein sequence ID" value="PWJ90550.1"/>
    <property type="molecule type" value="Genomic_DNA"/>
</dbReference>
<keyword evidence="1" id="KW-0472">Membrane</keyword>
<evidence type="ECO:0000256" key="1">
    <source>
        <dbReference type="SAM" id="Phobius"/>
    </source>
</evidence>
<evidence type="ECO:0000313" key="3">
    <source>
        <dbReference type="EMBL" id="PWJ90550.1"/>
    </source>
</evidence>
<dbReference type="AlphaFoldDB" id="A0AA45C5Y4"/>
<organism evidence="3 4">
    <name type="scientific">Oceanotoga teriensis</name>
    <dbReference type="NCBI Taxonomy" id="515440"/>
    <lineage>
        <taxon>Bacteria</taxon>
        <taxon>Thermotogati</taxon>
        <taxon>Thermotogota</taxon>
        <taxon>Thermotogae</taxon>
        <taxon>Petrotogales</taxon>
        <taxon>Petrotogaceae</taxon>
        <taxon>Oceanotoga</taxon>
    </lineage>
</organism>
<keyword evidence="4" id="KW-1185">Reference proteome</keyword>
<dbReference type="PANTHER" id="PTHR22916">
    <property type="entry name" value="GLYCOSYLTRANSFERASE"/>
    <property type="match status" value="1"/>
</dbReference>
<feature type="transmembrane region" description="Helical" evidence="1">
    <location>
        <begin position="298"/>
        <end position="321"/>
    </location>
</feature>
<dbReference type="InterPro" id="IPR029044">
    <property type="entry name" value="Nucleotide-diphossugar_trans"/>
</dbReference>
<proteinExistence type="predicted"/>
<feature type="transmembrane region" description="Helical" evidence="1">
    <location>
        <begin position="248"/>
        <end position="268"/>
    </location>
</feature>
<dbReference type="Proteomes" id="UP000245921">
    <property type="component" value="Unassembled WGS sequence"/>
</dbReference>
<accession>A0AA45C5Y4</accession>
<evidence type="ECO:0000313" key="4">
    <source>
        <dbReference type="Proteomes" id="UP000245921"/>
    </source>
</evidence>
<feature type="transmembrane region" description="Helical" evidence="1">
    <location>
        <begin position="274"/>
        <end position="291"/>
    </location>
</feature>
<gene>
    <name evidence="3" type="ORF">C7380_11218</name>
</gene>
<name>A0AA45C5Y4_9BACT</name>